<dbReference type="EMBL" id="BBWV01000004">
    <property type="protein sequence ID" value="GAO45273.1"/>
    <property type="molecule type" value="Genomic_DNA"/>
</dbReference>
<feature type="chain" id="PRO_5002430080" description="Transporter" evidence="1">
    <location>
        <begin position="21"/>
        <end position="312"/>
    </location>
</feature>
<dbReference type="STRING" id="1220578.FPE01S_04_05170"/>
<keyword evidence="3" id="KW-1185">Reference proteome</keyword>
<name>A0A0E9N641_9BACT</name>
<evidence type="ECO:0000256" key="1">
    <source>
        <dbReference type="SAM" id="SignalP"/>
    </source>
</evidence>
<sequence>MLKTIVMAAGSMMLIGSAAAQTEQDAIMMNKNQLCGGFMYNHGSWKDYWEGTLKRENLNLGTVTAQSMMFMANYGITDNLNIMAGAPYVWTHASAGTLHGMKGIQDVSVTLKWRALNFKFANNDKLAVYAMGGISTPLDNYVIDFLPLSIGLGSTNLTGRVMVDYLHNRFFATAWGSYIFRSNVKIDRDAYYDEELHNSNEVKMPDQVNLQLRTGYRGRYLIAEALLTQLCTLGGFDITRNNMPFPSNQMNSTVAGINFKYTLKQLTNISLLAGANYTIHGRNVGQTTAFNGGVFYAFYTKKSSRKPTNNLQ</sequence>
<accession>A0A0E9N641</accession>
<gene>
    <name evidence="2" type="ORF">FPE01S_04_05170</name>
</gene>
<evidence type="ECO:0000313" key="3">
    <source>
        <dbReference type="Proteomes" id="UP000033121"/>
    </source>
</evidence>
<comment type="caution">
    <text evidence="2">The sequence shown here is derived from an EMBL/GenBank/DDBJ whole genome shotgun (WGS) entry which is preliminary data.</text>
</comment>
<proteinExistence type="predicted"/>
<evidence type="ECO:0000313" key="2">
    <source>
        <dbReference type="EMBL" id="GAO45273.1"/>
    </source>
</evidence>
<evidence type="ECO:0008006" key="4">
    <source>
        <dbReference type="Google" id="ProtNLM"/>
    </source>
</evidence>
<protein>
    <recommendedName>
        <fullName evidence="4">Transporter</fullName>
    </recommendedName>
</protein>
<keyword evidence="1" id="KW-0732">Signal</keyword>
<dbReference type="Proteomes" id="UP000033121">
    <property type="component" value="Unassembled WGS sequence"/>
</dbReference>
<reference evidence="2 3" key="1">
    <citation type="submission" date="2015-04" db="EMBL/GenBank/DDBJ databases">
        <title>Whole genome shotgun sequence of Flavihumibacter petaseus NBRC 106054.</title>
        <authorList>
            <person name="Miyazawa S."/>
            <person name="Hosoyama A."/>
            <person name="Hashimoto M."/>
            <person name="Noguchi M."/>
            <person name="Tsuchikane K."/>
            <person name="Ohji S."/>
            <person name="Yamazoe A."/>
            <person name="Ichikawa N."/>
            <person name="Kimura A."/>
            <person name="Fujita N."/>
        </authorList>
    </citation>
    <scope>NUCLEOTIDE SEQUENCE [LARGE SCALE GENOMIC DNA]</scope>
    <source>
        <strain evidence="2 3">NBRC 106054</strain>
    </source>
</reference>
<dbReference type="OrthoDB" id="5562884at2"/>
<organism evidence="2 3">
    <name type="scientific">Flavihumibacter petaseus NBRC 106054</name>
    <dbReference type="NCBI Taxonomy" id="1220578"/>
    <lineage>
        <taxon>Bacteria</taxon>
        <taxon>Pseudomonadati</taxon>
        <taxon>Bacteroidota</taxon>
        <taxon>Chitinophagia</taxon>
        <taxon>Chitinophagales</taxon>
        <taxon>Chitinophagaceae</taxon>
        <taxon>Flavihumibacter</taxon>
    </lineage>
</organism>
<feature type="signal peptide" evidence="1">
    <location>
        <begin position="1"/>
        <end position="20"/>
    </location>
</feature>
<dbReference type="AlphaFoldDB" id="A0A0E9N641"/>